<reference evidence="1" key="1">
    <citation type="submission" date="2022-03" db="EMBL/GenBank/DDBJ databases">
        <title>Draft Genome Sequence of Firmicute Strain S0AB, a Heterotrophic Iron/Sulfur-Oxidizing Extreme Acidophile.</title>
        <authorList>
            <person name="Vergara E."/>
            <person name="Pakostova E."/>
            <person name="Johnson D.B."/>
            <person name="Holmes D.S."/>
        </authorList>
    </citation>
    <scope>NUCLEOTIDE SEQUENCE</scope>
    <source>
        <strain evidence="1">S0AB</strain>
    </source>
</reference>
<comment type="caution">
    <text evidence="1">The sequence shown here is derived from an EMBL/GenBank/DDBJ whole genome shotgun (WGS) entry which is preliminary data.</text>
</comment>
<dbReference type="EMBL" id="JALBUF010000012">
    <property type="protein sequence ID" value="MCI0184329.1"/>
    <property type="molecule type" value="Genomic_DNA"/>
</dbReference>
<organism evidence="1 2">
    <name type="scientific">Sulfoacidibacillus ferrooxidans</name>
    <dbReference type="NCBI Taxonomy" id="2005001"/>
    <lineage>
        <taxon>Bacteria</taxon>
        <taxon>Bacillati</taxon>
        <taxon>Bacillota</taxon>
        <taxon>Bacilli</taxon>
        <taxon>Bacillales</taxon>
        <taxon>Alicyclobacillaceae</taxon>
        <taxon>Sulfoacidibacillus</taxon>
    </lineage>
</organism>
<dbReference type="RefSeq" id="WP_241715911.1">
    <property type="nucleotide sequence ID" value="NZ_JALBUF010000012.1"/>
</dbReference>
<dbReference type="Proteomes" id="UP001139263">
    <property type="component" value="Unassembled WGS sequence"/>
</dbReference>
<dbReference type="AlphaFoldDB" id="A0A9X2AD03"/>
<gene>
    <name evidence="1" type="ORF">MM817_02624</name>
</gene>
<accession>A0A9X2AD03</accession>
<sequence length="88" mass="10418">MQINTLSHGIQSTMELLQECAKEVATTRPDEDQVAEQVMRLFREEDIQGIATLMKQHKIEREFSTELTQFVNQWQHRLLQFEQASIER</sequence>
<keyword evidence="2" id="KW-1185">Reference proteome</keyword>
<evidence type="ECO:0000313" key="2">
    <source>
        <dbReference type="Proteomes" id="UP001139263"/>
    </source>
</evidence>
<proteinExistence type="predicted"/>
<name>A0A9X2AD03_9BACL</name>
<protein>
    <submittedName>
        <fullName evidence="1">Uncharacterized protein</fullName>
    </submittedName>
</protein>
<evidence type="ECO:0000313" key="1">
    <source>
        <dbReference type="EMBL" id="MCI0184329.1"/>
    </source>
</evidence>